<dbReference type="AlphaFoldDB" id="A0A7Z0NBF6"/>
<evidence type="ECO:0000313" key="1">
    <source>
        <dbReference type="EMBL" id="NYT74958.1"/>
    </source>
</evidence>
<comment type="caution">
    <text evidence="1">The sequence shown here is derived from an EMBL/GenBank/DDBJ whole genome shotgun (WGS) entry which is preliminary data.</text>
</comment>
<evidence type="ECO:0000313" key="2">
    <source>
        <dbReference type="Proteomes" id="UP000520876"/>
    </source>
</evidence>
<proteinExistence type="predicted"/>
<keyword evidence="2" id="KW-1185">Reference proteome</keyword>
<accession>A0A7Z0NBF6</accession>
<dbReference type="EMBL" id="JACCGK010000025">
    <property type="protein sequence ID" value="NYT74958.1"/>
    <property type="molecule type" value="Genomic_DNA"/>
</dbReference>
<name>A0A7Z0NBF6_9GAMM</name>
<dbReference type="InterPro" id="IPR056931">
    <property type="entry name" value="D14-like"/>
</dbReference>
<sequence length="343" mass="39188">MGIVSLSQKKMRVEINEFELENQVVFEYFNKLPAADRDEKLTKAIYIGILALMEDRMSAFLAKTSNELGTELESLKLIFDMKQEIFYKSSLKGVAAEEDIADFLSKYFRDNNLKDEVFLTGGSQGLINKNKTGDIVCHVNGRDDLKIVIECKFDKNIRLGDIKDKEVFTNKTDTVWSQLIEAQANRDGKIGLLVLDISSVDGVLLREIQNVRFIPEIGFVAIVDSQKGDYSSLIIAYILSRDIAINSQTLEPDKELLKIIVNRLIKDINDASSIKKLVKSNIDNNKKILYQLEKSMLMMNFNMKFLTKFLSDGTLSKKDLLDFYFGDEVKEKYKLIEQDIKNI</sequence>
<reference evidence="1 2" key="1">
    <citation type="submission" date="2020-07" db="EMBL/GenBank/DDBJ databases">
        <title>Halomonas sp. QX-2 draft genome sequence.</title>
        <authorList>
            <person name="Qiu X."/>
        </authorList>
    </citation>
    <scope>NUCLEOTIDE SEQUENCE [LARGE SCALE GENOMIC DNA]</scope>
    <source>
        <strain evidence="1 2">QX-2</strain>
    </source>
</reference>
<protein>
    <submittedName>
        <fullName evidence="1">Uncharacterized protein</fullName>
    </submittedName>
</protein>
<dbReference type="RefSeq" id="WP_180095749.1">
    <property type="nucleotide sequence ID" value="NZ_JACCGK010000025.1"/>
</dbReference>
<dbReference type="Pfam" id="PF24608">
    <property type="entry name" value="PDDEXK_15"/>
    <property type="match status" value="1"/>
</dbReference>
<gene>
    <name evidence="1" type="ORF">HZU72_21455</name>
</gene>
<dbReference type="Proteomes" id="UP000520876">
    <property type="component" value="Unassembled WGS sequence"/>
</dbReference>
<organism evidence="1 2">
    <name type="scientific">Vreelandella sedimenti</name>
    <dbReference type="NCBI Taxonomy" id="2729618"/>
    <lineage>
        <taxon>Bacteria</taxon>
        <taxon>Pseudomonadati</taxon>
        <taxon>Pseudomonadota</taxon>
        <taxon>Gammaproteobacteria</taxon>
        <taxon>Oceanospirillales</taxon>
        <taxon>Halomonadaceae</taxon>
        <taxon>Vreelandella</taxon>
    </lineage>
</organism>